<dbReference type="PANTHER" id="PTHR34216:SF3">
    <property type="entry name" value="POLY-BETA-1,6-N-ACETYL-D-GLUCOSAMINE N-DEACETYLASE"/>
    <property type="match status" value="1"/>
</dbReference>
<keyword evidence="5" id="KW-1185">Reference proteome</keyword>
<dbReference type="PROSITE" id="PS51677">
    <property type="entry name" value="NODB"/>
    <property type="match status" value="1"/>
</dbReference>
<sequence>MILNGHVLSAYNPGLMKLASRAFASASDENEDRHCNALLPLLWTFDDGLQDLLAIDARLRGDFGVHFRFFICPQLVDQYSAGQTASVQGKLQNAGARLLSWDQIGRLHEKGHVLGLHGNDHSDFNAMSAAEMGDQHESSIHLLHQRLGIKTDSFAVPFGRVDSATSNVIPVAKQYYRRIYLSDNRLAPTRHADLYNRRHSEFGNTVLPSVLKGVLQHLYRS</sequence>
<dbReference type="InterPro" id="IPR051398">
    <property type="entry name" value="Polysacch_Deacetylase"/>
</dbReference>
<feature type="domain" description="NodB homology" evidence="3">
    <location>
        <begin position="39"/>
        <end position="221"/>
    </location>
</feature>
<name>A0ABU1YSM2_ROSSA</name>
<evidence type="ECO:0000313" key="4">
    <source>
        <dbReference type="EMBL" id="MDR7271854.1"/>
    </source>
</evidence>
<proteinExistence type="predicted"/>
<evidence type="ECO:0000259" key="3">
    <source>
        <dbReference type="PROSITE" id="PS51677"/>
    </source>
</evidence>
<dbReference type="RefSeq" id="WP_310269818.1">
    <property type="nucleotide sequence ID" value="NZ_JAVDXU010000003.1"/>
</dbReference>
<reference evidence="4 5" key="1">
    <citation type="submission" date="2023-07" db="EMBL/GenBank/DDBJ databases">
        <title>Sorghum-associated microbial communities from plants grown in Nebraska, USA.</title>
        <authorList>
            <person name="Schachtman D."/>
        </authorList>
    </citation>
    <scope>NUCLEOTIDE SEQUENCE [LARGE SCALE GENOMIC DNA]</scope>
    <source>
        <strain evidence="4 5">BE314</strain>
    </source>
</reference>
<dbReference type="Pfam" id="PF01522">
    <property type="entry name" value="Polysacc_deac_1"/>
    <property type="match status" value="1"/>
</dbReference>
<dbReference type="Gene3D" id="3.20.20.370">
    <property type="entry name" value="Glycoside hydrolase/deacetylase"/>
    <property type="match status" value="1"/>
</dbReference>
<gene>
    <name evidence="4" type="ORF">J2X20_004522</name>
</gene>
<dbReference type="PANTHER" id="PTHR34216">
    <property type="match status" value="1"/>
</dbReference>
<dbReference type="SUPFAM" id="SSF88713">
    <property type="entry name" value="Glycoside hydrolase/deacetylase"/>
    <property type="match status" value="1"/>
</dbReference>
<protein>
    <submittedName>
        <fullName evidence="4">Peptidoglycan/xylan/chitin deacetylase (PgdA/CDA1 family)</fullName>
    </submittedName>
</protein>
<organism evidence="4 5">
    <name type="scientific">Roseateles saccharophilus</name>
    <name type="common">Pseudomonas saccharophila</name>
    <dbReference type="NCBI Taxonomy" id="304"/>
    <lineage>
        <taxon>Bacteria</taxon>
        <taxon>Pseudomonadati</taxon>
        <taxon>Pseudomonadota</taxon>
        <taxon>Betaproteobacteria</taxon>
        <taxon>Burkholderiales</taxon>
        <taxon>Sphaerotilaceae</taxon>
        <taxon>Roseateles</taxon>
    </lineage>
</organism>
<comment type="caution">
    <text evidence="4">The sequence shown here is derived from an EMBL/GenBank/DDBJ whole genome shotgun (WGS) entry which is preliminary data.</text>
</comment>
<evidence type="ECO:0000256" key="2">
    <source>
        <dbReference type="ARBA" id="ARBA00022729"/>
    </source>
</evidence>
<evidence type="ECO:0000256" key="1">
    <source>
        <dbReference type="ARBA" id="ARBA00004613"/>
    </source>
</evidence>
<evidence type="ECO:0000313" key="5">
    <source>
        <dbReference type="Proteomes" id="UP001180453"/>
    </source>
</evidence>
<dbReference type="InterPro" id="IPR011330">
    <property type="entry name" value="Glyco_hydro/deAcase_b/a-brl"/>
</dbReference>
<dbReference type="CDD" id="cd10918">
    <property type="entry name" value="CE4_NodB_like_5s_6s"/>
    <property type="match status" value="1"/>
</dbReference>
<keyword evidence="2" id="KW-0732">Signal</keyword>
<dbReference type="Proteomes" id="UP001180453">
    <property type="component" value="Unassembled WGS sequence"/>
</dbReference>
<dbReference type="InterPro" id="IPR002509">
    <property type="entry name" value="NODB_dom"/>
</dbReference>
<dbReference type="EMBL" id="JAVDXU010000003">
    <property type="protein sequence ID" value="MDR7271854.1"/>
    <property type="molecule type" value="Genomic_DNA"/>
</dbReference>
<comment type="subcellular location">
    <subcellularLocation>
        <location evidence="1">Secreted</location>
    </subcellularLocation>
</comment>
<accession>A0ABU1YSM2</accession>